<dbReference type="InterPro" id="IPR042556">
    <property type="entry name" value="AZUL_sf"/>
</dbReference>
<reference evidence="20" key="1">
    <citation type="journal article" date="2020" name="Stud. Mycol.">
        <title>101 Dothideomycetes genomes: A test case for predicting lifestyles and emergence of pathogens.</title>
        <authorList>
            <person name="Haridas S."/>
            <person name="Albert R."/>
            <person name="Binder M."/>
            <person name="Bloem J."/>
            <person name="LaButti K."/>
            <person name="Salamov A."/>
            <person name="Andreopoulos B."/>
            <person name="Baker S."/>
            <person name="Barry K."/>
            <person name="Bills G."/>
            <person name="Bluhm B."/>
            <person name="Cannon C."/>
            <person name="Castanera R."/>
            <person name="Culley D."/>
            <person name="Daum C."/>
            <person name="Ezra D."/>
            <person name="Gonzalez J."/>
            <person name="Henrissat B."/>
            <person name="Kuo A."/>
            <person name="Liang C."/>
            <person name="Lipzen A."/>
            <person name="Lutzoni F."/>
            <person name="Magnuson J."/>
            <person name="Mondo S."/>
            <person name="Nolan M."/>
            <person name="Ohm R."/>
            <person name="Pangilinan J."/>
            <person name="Park H.-J."/>
            <person name="Ramirez L."/>
            <person name="Alfaro M."/>
            <person name="Sun H."/>
            <person name="Tritt A."/>
            <person name="Yoshinaga Y."/>
            <person name="Zwiers L.-H."/>
            <person name="Turgeon B."/>
            <person name="Goodwin S."/>
            <person name="Spatafora J."/>
            <person name="Crous P."/>
            <person name="Grigoriev I."/>
        </authorList>
    </citation>
    <scope>NUCLEOTIDE SEQUENCE [LARGE SCALE GENOMIC DNA]</scope>
    <source>
        <strain evidence="20">CECT 20119</strain>
    </source>
</reference>
<accession>A0A6A6GLI5</accession>
<dbReference type="Pfam" id="PF24503">
    <property type="entry name" value="DUF7590"/>
    <property type="match status" value="1"/>
</dbReference>
<feature type="domain" description="Ubiquitin-protein ligase E3A N-terminal zinc-binding" evidence="16">
    <location>
        <begin position="885"/>
        <end position="929"/>
    </location>
</feature>
<dbReference type="Pfam" id="PF16558">
    <property type="entry name" value="AZUL"/>
    <property type="match status" value="1"/>
</dbReference>
<dbReference type="InterPro" id="IPR055418">
    <property type="entry name" value="UFD1_N2"/>
</dbReference>
<dbReference type="InterPro" id="IPR042299">
    <property type="entry name" value="Ufd1-like_Nn"/>
</dbReference>
<dbReference type="GO" id="GO:0031593">
    <property type="term" value="F:polyubiquitin modification-dependent protein binding"/>
    <property type="evidence" value="ECO:0007669"/>
    <property type="project" value="TreeGrafter"/>
</dbReference>
<evidence type="ECO:0000259" key="18">
    <source>
        <dbReference type="Pfam" id="PF24842"/>
    </source>
</evidence>
<dbReference type="Pfam" id="PF23580">
    <property type="entry name" value="Znf_XAF1_N"/>
    <property type="match status" value="1"/>
</dbReference>
<sequence>MAHRIITQVFVTGARVFGRAFAEAYRHASQTSKYQAANGGGSASNTAASGGLALEEACKILNVSPPKGGQANMEQVVDRFKRLYDLNDPKKGGSFYLQSKVLRARERIEMEARKAQEAAAREAELQEGWKPKVKRDEIGMAYSARRAEDNNTLEPLGTAPGRYKPQCAGWYTWQHRSIAGTQGSGHISSGAMHSEEFGICFEYFGNTRYSHDTLNLGSRGIEDLEWKAATSFEKKVCRMATQATALKWTAQYHALPLESSTKLSGDKIILPPSALEQLLSASASAAASSAEPAPTYDPWNRRAYNSYLQNAQAQQQQQQLPQPLTFRLINPATGSVVYAGIREFTAEEGTIVLSPFLHQALGLKELGRDGKQLSEDGTEAGNQSEPVTVHFRELDKGTFVKLRPLEAGYDVEDWKALLGQHMRANFTTLTKGEILEVPGEGALGQKIELFRFLVDEFKPDSEAICVVDTDLEVDIEALNEEQARETVKRIAAKYQNGASGESSSSKGGDLDIFKQQSGQVLPGEYVDYQLSSWPKDQPLEIELSRPSDGSDLDLLISPFSAYQRSRPRADNYVFADWEDRPSKRVKLQPINVALENAEALYVSVYAFKSADDDTSQSTEPQPFTLRARPLETSEAVDVVMQDEAPPNEGDVRCKNCGQWVPGRTLMLHENFCLRNNVLCPQGCGQVFQRRSDEFQEHWHCPHDTYYGNSPLTRHKHDSLYHPSEPLSCTRCSTTHTFSSIPLLAQHHTTTCPGKLILCRFCHLTVPQEGDPDEPNPEALLSGLTPHELADGGRTTECHLCNRITRLRDMATHLKQHDLDRKSRPRPRVCRNINCGNTLDGANHSGSTRTGKDTGNDTGLCSACFAPLYVTMHDPEGKALKRRIERRYLQQLMTGCGKSWCANEFCKTGRKNAGLPDEGSSAKTAIPMAKPWVEGAIAESASPLHFCVDESAQRRRERAVMIERESEQRLGKKGYSFEWCVAALEAEGGDLEKGRSWLENWAPRRDEERMA</sequence>
<keyword evidence="11" id="KW-0496">Mitochondrion</keyword>
<keyword evidence="8" id="KW-0999">Mitochondrion inner membrane</keyword>
<proteinExistence type="inferred from homology"/>
<keyword evidence="12" id="KW-0472">Membrane</keyword>
<keyword evidence="6" id="KW-0813">Transport</keyword>
<evidence type="ECO:0000256" key="7">
    <source>
        <dbReference type="ARBA" id="ARBA00022786"/>
    </source>
</evidence>
<dbReference type="Gene3D" id="2.40.40.50">
    <property type="entry name" value="Ubiquitin fusion degradation protein UFD1, N-terminal domain"/>
    <property type="match status" value="1"/>
</dbReference>
<dbReference type="Gene3D" id="3.30.40.10">
    <property type="entry name" value="Zinc/RING finger domain, C3HC4 (zinc finger)"/>
    <property type="match status" value="1"/>
</dbReference>
<evidence type="ECO:0000313" key="19">
    <source>
        <dbReference type="EMBL" id="KAF2226380.1"/>
    </source>
</evidence>
<gene>
    <name evidence="19" type="ORF">BDZ85DRAFT_246848</name>
</gene>
<dbReference type="GO" id="GO:0005743">
    <property type="term" value="C:mitochondrial inner membrane"/>
    <property type="evidence" value="ECO:0007669"/>
    <property type="project" value="UniProtKB-SubCell"/>
</dbReference>
<evidence type="ECO:0000256" key="10">
    <source>
        <dbReference type="ARBA" id="ARBA00023010"/>
    </source>
</evidence>
<organism evidence="19 20">
    <name type="scientific">Elsinoe ampelina</name>
    <dbReference type="NCBI Taxonomy" id="302913"/>
    <lineage>
        <taxon>Eukaryota</taxon>
        <taxon>Fungi</taxon>
        <taxon>Dikarya</taxon>
        <taxon>Ascomycota</taxon>
        <taxon>Pezizomycotina</taxon>
        <taxon>Dothideomycetes</taxon>
        <taxon>Dothideomycetidae</taxon>
        <taxon>Myriangiales</taxon>
        <taxon>Elsinoaceae</taxon>
        <taxon>Elsinoe</taxon>
    </lineage>
</organism>
<comment type="subcellular location">
    <subcellularLocation>
        <location evidence="1">Mitochondrion inner membrane</location>
        <topology evidence="1">Peripheral membrane protein</topology>
    </subcellularLocation>
</comment>
<evidence type="ECO:0000256" key="4">
    <source>
        <dbReference type="ARBA" id="ARBA00013571"/>
    </source>
</evidence>
<protein>
    <recommendedName>
        <fullName evidence="5">Mitochondrial import inner membrane translocase subunit TIM16</fullName>
    </recommendedName>
    <alternativeName>
        <fullName evidence="4">Mitochondrial import inner membrane translocase subunit tim16</fullName>
    </alternativeName>
    <alternativeName>
        <fullName evidence="13 14">Presequence translocated-associated motor subunit PAM16</fullName>
    </alternativeName>
</protein>
<dbReference type="PANTHER" id="PTHR12555:SF15">
    <property type="entry name" value="FUSION DEGRADATION PROTEIN (UFD1), PUTATIVE (AFU_ORTHOLOGUE AFUA_4G04640)-RELATED"/>
    <property type="match status" value="1"/>
</dbReference>
<dbReference type="Pfam" id="PF24842">
    <property type="entry name" value="UFD1_N2"/>
    <property type="match status" value="1"/>
</dbReference>
<dbReference type="Pfam" id="PF03656">
    <property type="entry name" value="Pam16"/>
    <property type="match status" value="1"/>
</dbReference>
<dbReference type="GO" id="GO:0006511">
    <property type="term" value="P:ubiquitin-dependent protein catabolic process"/>
    <property type="evidence" value="ECO:0007669"/>
    <property type="project" value="InterPro"/>
</dbReference>
<evidence type="ECO:0000256" key="8">
    <source>
        <dbReference type="ARBA" id="ARBA00022792"/>
    </source>
</evidence>
<keyword evidence="10" id="KW-0811">Translocation</keyword>
<dbReference type="GO" id="GO:0015031">
    <property type="term" value="P:protein transport"/>
    <property type="evidence" value="ECO:0007669"/>
    <property type="project" value="UniProtKB-KW"/>
</dbReference>
<dbReference type="EMBL" id="ML992502">
    <property type="protein sequence ID" value="KAF2226380.1"/>
    <property type="molecule type" value="Genomic_DNA"/>
</dbReference>
<dbReference type="GO" id="GO:0034098">
    <property type="term" value="C:VCP-NPL4-UFD1 AAA ATPase complex"/>
    <property type="evidence" value="ECO:0007669"/>
    <property type="project" value="TreeGrafter"/>
</dbReference>
<name>A0A6A6GLI5_9PEZI</name>
<dbReference type="InterPro" id="IPR036869">
    <property type="entry name" value="J_dom_sf"/>
</dbReference>
<dbReference type="InterPro" id="IPR032353">
    <property type="entry name" value="AZUL"/>
</dbReference>
<dbReference type="InterPro" id="IPR055417">
    <property type="entry name" value="UFD1_N1"/>
</dbReference>
<keyword evidence="9" id="KW-0653">Protein transport</keyword>
<dbReference type="Proteomes" id="UP000799538">
    <property type="component" value="Unassembled WGS sequence"/>
</dbReference>
<dbReference type="OrthoDB" id="193703at2759"/>
<evidence type="ECO:0000259" key="15">
    <source>
        <dbReference type="Pfam" id="PF03152"/>
    </source>
</evidence>
<dbReference type="InterPro" id="IPR004854">
    <property type="entry name" value="Ufd1-like"/>
</dbReference>
<comment type="similarity">
    <text evidence="2">Belongs to the UFD1 family.</text>
</comment>
<evidence type="ECO:0000256" key="6">
    <source>
        <dbReference type="ARBA" id="ARBA00022448"/>
    </source>
</evidence>
<dbReference type="GO" id="GO:0036503">
    <property type="term" value="P:ERAD pathway"/>
    <property type="evidence" value="ECO:0007669"/>
    <property type="project" value="TreeGrafter"/>
</dbReference>
<evidence type="ECO:0000256" key="5">
    <source>
        <dbReference type="ARBA" id="ARBA00020721"/>
    </source>
</evidence>
<dbReference type="InterPro" id="IPR013083">
    <property type="entry name" value="Znf_RING/FYVE/PHD"/>
</dbReference>
<dbReference type="Gene3D" id="1.10.287.110">
    <property type="entry name" value="DnaJ domain"/>
    <property type="match status" value="1"/>
</dbReference>
<dbReference type="FunFam" id="1.10.287.110:FF:000006">
    <property type="entry name" value="Import inner membrane translocase subunit TIM16"/>
    <property type="match status" value="1"/>
</dbReference>
<feature type="domain" description="DUF7590" evidence="17">
    <location>
        <begin position="504"/>
        <end position="628"/>
    </location>
</feature>
<dbReference type="Gene3D" id="3.10.330.10">
    <property type="match status" value="1"/>
</dbReference>
<feature type="domain" description="Ubiquitin fusion degradation protein UFD1 N-terminal subdomain 1" evidence="15">
    <location>
        <begin position="316"/>
        <end position="365"/>
    </location>
</feature>
<dbReference type="AlphaFoldDB" id="A0A6A6GLI5"/>
<dbReference type="PANTHER" id="PTHR12555">
    <property type="entry name" value="UBIQUITIN FUSION DEGRADATON PROTEIN 1"/>
    <property type="match status" value="1"/>
</dbReference>
<evidence type="ECO:0000256" key="13">
    <source>
        <dbReference type="ARBA" id="ARBA00030422"/>
    </source>
</evidence>
<evidence type="ECO:0000256" key="2">
    <source>
        <dbReference type="ARBA" id="ARBA00006043"/>
    </source>
</evidence>
<dbReference type="InterPro" id="IPR056012">
    <property type="entry name" value="DUF7590"/>
</dbReference>
<dbReference type="Gene3D" id="6.10.130.10">
    <property type="entry name" value="Ubiquitin-protein ligase E3A, N-terminal zinc-binding domain (AZUL)"/>
    <property type="match status" value="1"/>
</dbReference>
<evidence type="ECO:0000256" key="12">
    <source>
        <dbReference type="ARBA" id="ARBA00023136"/>
    </source>
</evidence>
<evidence type="ECO:0000256" key="1">
    <source>
        <dbReference type="ARBA" id="ARBA00004637"/>
    </source>
</evidence>
<evidence type="ECO:0000259" key="17">
    <source>
        <dbReference type="Pfam" id="PF24503"/>
    </source>
</evidence>
<evidence type="ECO:0000256" key="14">
    <source>
        <dbReference type="ARBA" id="ARBA00031407"/>
    </source>
</evidence>
<evidence type="ECO:0000256" key="3">
    <source>
        <dbReference type="ARBA" id="ARBA00008817"/>
    </source>
</evidence>
<dbReference type="Pfam" id="PF03152">
    <property type="entry name" value="UFD1_N1"/>
    <property type="match status" value="1"/>
</dbReference>
<comment type="similarity">
    <text evidence="3">Belongs to the TIM16/PAM16 family.</text>
</comment>
<keyword evidence="20" id="KW-1185">Reference proteome</keyword>
<keyword evidence="7" id="KW-0833">Ubl conjugation pathway</keyword>
<evidence type="ECO:0000256" key="11">
    <source>
        <dbReference type="ARBA" id="ARBA00023128"/>
    </source>
</evidence>
<feature type="domain" description="Ubiquitin fusion degradation protein UFD1 N-terminal subdomain 2" evidence="18">
    <location>
        <begin position="396"/>
        <end position="477"/>
    </location>
</feature>
<evidence type="ECO:0000259" key="16">
    <source>
        <dbReference type="Pfam" id="PF16558"/>
    </source>
</evidence>
<evidence type="ECO:0000256" key="9">
    <source>
        <dbReference type="ARBA" id="ARBA00022927"/>
    </source>
</evidence>
<evidence type="ECO:0000313" key="20">
    <source>
        <dbReference type="Proteomes" id="UP000799538"/>
    </source>
</evidence>